<dbReference type="InterPro" id="IPR047640">
    <property type="entry name" value="RpiR-like"/>
</dbReference>
<dbReference type="InterPro" id="IPR046348">
    <property type="entry name" value="SIS_dom_sf"/>
</dbReference>
<dbReference type="PANTHER" id="PTHR30514">
    <property type="entry name" value="GLUCOKINASE"/>
    <property type="match status" value="1"/>
</dbReference>
<dbReference type="PROSITE" id="PS51464">
    <property type="entry name" value="SIS"/>
    <property type="match status" value="1"/>
</dbReference>
<accession>A0A6M1LPM8</accession>
<evidence type="ECO:0000259" key="5">
    <source>
        <dbReference type="PROSITE" id="PS51464"/>
    </source>
</evidence>
<dbReference type="InterPro" id="IPR000281">
    <property type="entry name" value="HTH_RpiR"/>
</dbReference>
<dbReference type="InterPro" id="IPR009057">
    <property type="entry name" value="Homeodomain-like_sf"/>
</dbReference>
<keyword evidence="1" id="KW-0805">Transcription regulation</keyword>
<dbReference type="GO" id="GO:0097367">
    <property type="term" value="F:carbohydrate derivative binding"/>
    <property type="evidence" value="ECO:0007669"/>
    <property type="project" value="InterPro"/>
</dbReference>
<reference evidence="6 7" key="2">
    <citation type="submission" date="2020-03" db="EMBL/GenBank/DDBJ databases">
        <title>Roseomonas stagni sp. nov., isolated from pond water in Japan.</title>
        <authorList>
            <person name="Furuhata K."/>
            <person name="Miyamoto H."/>
            <person name="Goto K."/>
        </authorList>
    </citation>
    <scope>NUCLEOTIDE SEQUENCE [LARGE SCALE GENOMIC DNA]</scope>
    <source>
        <strain evidence="6 7">PeD5</strain>
    </source>
</reference>
<dbReference type="InterPro" id="IPR001347">
    <property type="entry name" value="SIS_dom"/>
</dbReference>
<dbReference type="PROSITE" id="PS51071">
    <property type="entry name" value="HTH_RPIR"/>
    <property type="match status" value="1"/>
</dbReference>
<dbReference type="GO" id="GO:0003700">
    <property type="term" value="F:DNA-binding transcription factor activity"/>
    <property type="evidence" value="ECO:0007669"/>
    <property type="project" value="InterPro"/>
</dbReference>
<dbReference type="Gene3D" id="3.40.50.10490">
    <property type="entry name" value="Glucose-6-phosphate isomerase like protein, domain 1"/>
    <property type="match status" value="1"/>
</dbReference>
<evidence type="ECO:0000259" key="4">
    <source>
        <dbReference type="PROSITE" id="PS51071"/>
    </source>
</evidence>
<feature type="domain" description="HTH rpiR-type" evidence="4">
    <location>
        <begin position="4"/>
        <end position="80"/>
    </location>
</feature>
<dbReference type="InterPro" id="IPR036388">
    <property type="entry name" value="WH-like_DNA-bd_sf"/>
</dbReference>
<evidence type="ECO:0000256" key="1">
    <source>
        <dbReference type="ARBA" id="ARBA00023015"/>
    </source>
</evidence>
<comment type="caution">
    <text evidence="6">The sequence shown here is derived from an EMBL/GenBank/DDBJ whole genome shotgun (WGS) entry which is preliminary data.</text>
</comment>
<dbReference type="Gene3D" id="1.10.10.10">
    <property type="entry name" value="Winged helix-like DNA-binding domain superfamily/Winged helix DNA-binding domain"/>
    <property type="match status" value="1"/>
</dbReference>
<evidence type="ECO:0000256" key="2">
    <source>
        <dbReference type="ARBA" id="ARBA00023125"/>
    </source>
</evidence>
<dbReference type="AlphaFoldDB" id="A0A6M1LPM8"/>
<protein>
    <submittedName>
        <fullName evidence="6">MurR/RpiR family transcriptional regulator</fullName>
    </submittedName>
</protein>
<dbReference type="EMBL" id="JAAIKB010000007">
    <property type="protein sequence ID" value="NGM21949.1"/>
    <property type="molecule type" value="Genomic_DNA"/>
</dbReference>
<reference evidence="6 7" key="1">
    <citation type="submission" date="2020-02" db="EMBL/GenBank/DDBJ databases">
        <authorList>
            <person name="Kim H.M."/>
            <person name="Jeon C.O."/>
        </authorList>
    </citation>
    <scope>NUCLEOTIDE SEQUENCE [LARGE SCALE GENOMIC DNA]</scope>
    <source>
        <strain evidence="6 7">PeD5</strain>
    </source>
</reference>
<sequence length="288" mass="29340">MRDRIAQVLDAQVLDRLSPAERKVADLVAADPAAIMAATTASLARAAGVSEPTVIRFCRTLGFEGFADLRLALNRAEAVADAAPPPRARARIDSTTPVPDAATAVLDAAIAALAQLRTALDGAAIERAALLLLRATRVEVWAIGASTGVAADIALRLMATCRGVIARADPHAQAMAAATLDGDAVVLCLSRDGRTREVVEAAREAAAAGATVIALTRPGSPLAAAASLLVPCPGPADDDSPLAPAAFRHTQFAIGDAICVATALLAPPTAAARQARMTAAVDARRMTA</sequence>
<evidence type="ECO:0000256" key="3">
    <source>
        <dbReference type="ARBA" id="ARBA00023163"/>
    </source>
</evidence>
<dbReference type="GO" id="GO:1901135">
    <property type="term" value="P:carbohydrate derivative metabolic process"/>
    <property type="evidence" value="ECO:0007669"/>
    <property type="project" value="InterPro"/>
</dbReference>
<gene>
    <name evidence="6" type="ORF">G3576_18130</name>
</gene>
<dbReference type="Pfam" id="PF01418">
    <property type="entry name" value="HTH_6"/>
    <property type="match status" value="1"/>
</dbReference>
<dbReference type="CDD" id="cd05013">
    <property type="entry name" value="SIS_RpiR"/>
    <property type="match status" value="1"/>
</dbReference>
<organism evidence="6 7">
    <name type="scientific">Falsiroseomonas algicola</name>
    <dbReference type="NCBI Taxonomy" id="2716930"/>
    <lineage>
        <taxon>Bacteria</taxon>
        <taxon>Pseudomonadati</taxon>
        <taxon>Pseudomonadota</taxon>
        <taxon>Alphaproteobacteria</taxon>
        <taxon>Acetobacterales</taxon>
        <taxon>Roseomonadaceae</taxon>
        <taxon>Falsiroseomonas</taxon>
    </lineage>
</organism>
<dbReference type="SUPFAM" id="SSF46689">
    <property type="entry name" value="Homeodomain-like"/>
    <property type="match status" value="1"/>
</dbReference>
<dbReference type="SUPFAM" id="SSF53697">
    <property type="entry name" value="SIS domain"/>
    <property type="match status" value="1"/>
</dbReference>
<feature type="domain" description="SIS" evidence="5">
    <location>
        <begin position="128"/>
        <end position="268"/>
    </location>
</feature>
<name>A0A6M1LPM8_9PROT</name>
<dbReference type="PANTHER" id="PTHR30514:SF1">
    <property type="entry name" value="HTH-TYPE TRANSCRIPTIONAL REGULATOR HEXR-RELATED"/>
    <property type="match status" value="1"/>
</dbReference>
<dbReference type="Pfam" id="PF01380">
    <property type="entry name" value="SIS"/>
    <property type="match status" value="1"/>
</dbReference>
<proteinExistence type="predicted"/>
<keyword evidence="3" id="KW-0804">Transcription</keyword>
<dbReference type="Proteomes" id="UP000475385">
    <property type="component" value="Unassembled WGS sequence"/>
</dbReference>
<dbReference type="GO" id="GO:0003677">
    <property type="term" value="F:DNA binding"/>
    <property type="evidence" value="ECO:0007669"/>
    <property type="project" value="UniProtKB-KW"/>
</dbReference>
<dbReference type="RefSeq" id="WP_164695849.1">
    <property type="nucleotide sequence ID" value="NZ_JAAIKB010000007.1"/>
</dbReference>
<dbReference type="InterPro" id="IPR035472">
    <property type="entry name" value="RpiR-like_SIS"/>
</dbReference>
<keyword evidence="2" id="KW-0238">DNA-binding</keyword>
<evidence type="ECO:0000313" key="6">
    <source>
        <dbReference type="EMBL" id="NGM21949.1"/>
    </source>
</evidence>
<evidence type="ECO:0000313" key="7">
    <source>
        <dbReference type="Proteomes" id="UP000475385"/>
    </source>
</evidence>
<keyword evidence="7" id="KW-1185">Reference proteome</keyword>